<dbReference type="SUPFAM" id="SSF55021">
    <property type="entry name" value="ACT-like"/>
    <property type="match status" value="1"/>
</dbReference>
<evidence type="ECO:0000256" key="2">
    <source>
        <dbReference type="PROSITE-ProRule" id="PRU00703"/>
    </source>
</evidence>
<dbReference type="Proteomes" id="UP000219636">
    <property type="component" value="Unassembled WGS sequence"/>
</dbReference>
<evidence type="ECO:0000256" key="1">
    <source>
        <dbReference type="ARBA" id="ARBA00023122"/>
    </source>
</evidence>
<dbReference type="InterPro" id="IPR000644">
    <property type="entry name" value="CBS_dom"/>
</dbReference>
<dbReference type="RefSeq" id="WP_097072912.1">
    <property type="nucleotide sequence ID" value="NZ_OBMQ01000003.1"/>
</dbReference>
<dbReference type="EMBL" id="OBMQ01000003">
    <property type="protein sequence ID" value="SOC03363.1"/>
    <property type="molecule type" value="Genomic_DNA"/>
</dbReference>
<dbReference type="AlphaFoldDB" id="A0A285SC65"/>
<dbReference type="PROSITE" id="PS51671">
    <property type="entry name" value="ACT"/>
    <property type="match status" value="1"/>
</dbReference>
<dbReference type="InterPro" id="IPR051257">
    <property type="entry name" value="Diverse_CBS-Domain"/>
</dbReference>
<dbReference type="Gene3D" id="3.10.580.10">
    <property type="entry name" value="CBS-domain"/>
    <property type="match status" value="1"/>
</dbReference>
<dbReference type="Pfam" id="PF01842">
    <property type="entry name" value="ACT"/>
    <property type="match status" value="1"/>
</dbReference>
<proteinExistence type="predicted"/>
<evidence type="ECO:0000313" key="6">
    <source>
        <dbReference type="Proteomes" id="UP000219636"/>
    </source>
</evidence>
<dbReference type="SUPFAM" id="SSF54631">
    <property type="entry name" value="CBS-domain pair"/>
    <property type="match status" value="1"/>
</dbReference>
<dbReference type="CDD" id="cd04883">
    <property type="entry name" value="ACT_AcuB"/>
    <property type="match status" value="1"/>
</dbReference>
<name>A0A285SC65_9BACL</name>
<gene>
    <name evidence="5" type="ORF">SAMN05880501_103235</name>
</gene>
<sequence>MIVEEIMNRHVYSLSPTNTVNDAVRLMREKKIRHLPIVDGQGTVVGIITEHDVKNALPSCLKEEPNSTIHQTPIEEIMTKNPIIGHPLDFVEEVAVTFYETKISCLPIVSGGELIGIITTTDLLYTYIELTGAHKPSSKIDIRVSDKPGTLSDITQIFKEHKANVLSVLIFPDSKNENSRILSVRVQILNPLAIIGELRNQGFDVLWPNVPGVHNE</sequence>
<accession>A0A285SC65</accession>
<evidence type="ECO:0000313" key="5">
    <source>
        <dbReference type="EMBL" id="SOC03363.1"/>
    </source>
</evidence>
<evidence type="ECO:0000259" key="4">
    <source>
        <dbReference type="PROSITE" id="PS51671"/>
    </source>
</evidence>
<feature type="domain" description="CBS" evidence="3">
    <location>
        <begin position="78"/>
        <end position="137"/>
    </location>
</feature>
<dbReference type="InterPro" id="IPR045865">
    <property type="entry name" value="ACT-like_dom_sf"/>
</dbReference>
<organism evidence="5 6">
    <name type="scientific">Ureibacillus xyleni</name>
    <dbReference type="NCBI Taxonomy" id="614648"/>
    <lineage>
        <taxon>Bacteria</taxon>
        <taxon>Bacillati</taxon>
        <taxon>Bacillota</taxon>
        <taxon>Bacilli</taxon>
        <taxon>Bacillales</taxon>
        <taxon>Caryophanaceae</taxon>
        <taxon>Ureibacillus</taxon>
    </lineage>
</organism>
<dbReference type="PROSITE" id="PS51371">
    <property type="entry name" value="CBS"/>
    <property type="match status" value="2"/>
</dbReference>
<evidence type="ECO:0000259" key="3">
    <source>
        <dbReference type="PROSITE" id="PS51371"/>
    </source>
</evidence>
<dbReference type="OrthoDB" id="9781631at2"/>
<dbReference type="Gene3D" id="3.30.70.260">
    <property type="match status" value="1"/>
</dbReference>
<dbReference type="InterPro" id="IPR046342">
    <property type="entry name" value="CBS_dom_sf"/>
</dbReference>
<dbReference type="InterPro" id="IPR002912">
    <property type="entry name" value="ACT_dom"/>
</dbReference>
<dbReference type="PANTHER" id="PTHR43080">
    <property type="entry name" value="CBS DOMAIN-CONTAINING PROTEIN CBSX3, MITOCHONDRIAL"/>
    <property type="match status" value="1"/>
</dbReference>
<dbReference type="PANTHER" id="PTHR43080:SF2">
    <property type="entry name" value="CBS DOMAIN-CONTAINING PROTEIN"/>
    <property type="match status" value="1"/>
</dbReference>
<feature type="domain" description="CBS" evidence="3">
    <location>
        <begin position="7"/>
        <end position="63"/>
    </location>
</feature>
<keyword evidence="6" id="KW-1185">Reference proteome</keyword>
<keyword evidence="1 2" id="KW-0129">CBS domain</keyword>
<dbReference type="SMART" id="SM00116">
    <property type="entry name" value="CBS"/>
    <property type="match status" value="2"/>
</dbReference>
<reference evidence="6" key="1">
    <citation type="submission" date="2017-08" db="EMBL/GenBank/DDBJ databases">
        <authorList>
            <person name="Varghese N."/>
            <person name="Submissions S."/>
        </authorList>
    </citation>
    <scope>NUCLEOTIDE SEQUENCE [LARGE SCALE GENOMIC DNA]</scope>
    <source>
        <strain evidence="6">JC22</strain>
    </source>
</reference>
<feature type="domain" description="ACT" evidence="4">
    <location>
        <begin position="139"/>
        <end position="213"/>
    </location>
</feature>
<dbReference type="CDD" id="cd04584">
    <property type="entry name" value="CBS_pair_AcuB_like"/>
    <property type="match status" value="1"/>
</dbReference>
<protein>
    <submittedName>
        <fullName evidence="5">Acetoin utilization protein AcuB</fullName>
    </submittedName>
</protein>
<dbReference type="Pfam" id="PF00571">
    <property type="entry name" value="CBS"/>
    <property type="match status" value="2"/>
</dbReference>